<reference evidence="8" key="1">
    <citation type="journal article" date="2014" name="Int. J. Syst. Evol. Microbiol.">
        <title>Complete genome sequence of Corynebacterium casei LMG S-19264T (=DSM 44701T), isolated from a smear-ripened cheese.</title>
        <authorList>
            <consortium name="US DOE Joint Genome Institute (JGI-PGF)"/>
            <person name="Walter F."/>
            <person name="Albersmeier A."/>
            <person name="Kalinowski J."/>
            <person name="Ruckert C."/>
        </authorList>
    </citation>
    <scope>NUCLEOTIDE SEQUENCE</scope>
    <source>
        <strain evidence="8">JCM 4815</strain>
    </source>
</reference>
<evidence type="ECO:0000313" key="9">
    <source>
        <dbReference type="Proteomes" id="UP000622166"/>
    </source>
</evidence>
<evidence type="ECO:0000256" key="1">
    <source>
        <dbReference type="ARBA" id="ARBA00001954"/>
    </source>
</evidence>
<keyword evidence="4 8" id="KW-0223">Dioxygenase</keyword>
<keyword evidence="9" id="KW-1185">Reference proteome</keyword>
<dbReference type="RefSeq" id="WP_189866925.1">
    <property type="nucleotide sequence ID" value="NZ_BMVW01000026.1"/>
</dbReference>
<evidence type="ECO:0000313" key="8">
    <source>
        <dbReference type="EMBL" id="GGZ41720.1"/>
    </source>
</evidence>
<dbReference type="PANTHER" id="PTHR30468">
    <property type="entry name" value="ALPHA-KETOGLUTARATE-DEPENDENT SULFONATE DIOXYGENASE"/>
    <property type="match status" value="1"/>
</dbReference>
<dbReference type="EMBL" id="BMVW01000026">
    <property type="protein sequence ID" value="GGZ41720.1"/>
    <property type="molecule type" value="Genomic_DNA"/>
</dbReference>
<dbReference type="GO" id="GO:0016706">
    <property type="term" value="F:2-oxoglutarate-dependent dioxygenase activity"/>
    <property type="evidence" value="ECO:0007669"/>
    <property type="project" value="TreeGrafter"/>
</dbReference>
<protein>
    <submittedName>
        <fullName evidence="8">Taurine dioxygenase</fullName>
    </submittedName>
</protein>
<dbReference type="GO" id="GO:0005737">
    <property type="term" value="C:cytoplasm"/>
    <property type="evidence" value="ECO:0007669"/>
    <property type="project" value="TreeGrafter"/>
</dbReference>
<dbReference type="PANTHER" id="PTHR30468:SF5">
    <property type="entry name" value="ALPHA-KETOGLUTARATE-DEPENDENT SULFATE ESTER DIOXYGENASE"/>
    <property type="match status" value="1"/>
</dbReference>
<feature type="domain" description="TauD/TfdA-like" evidence="7">
    <location>
        <begin position="14"/>
        <end position="286"/>
    </location>
</feature>
<dbReference type="InterPro" id="IPR051323">
    <property type="entry name" value="AtsK-like"/>
</dbReference>
<dbReference type="GO" id="GO:0046872">
    <property type="term" value="F:metal ion binding"/>
    <property type="evidence" value="ECO:0007669"/>
    <property type="project" value="UniProtKB-KW"/>
</dbReference>
<keyword evidence="3" id="KW-0479">Metal-binding</keyword>
<evidence type="ECO:0000256" key="6">
    <source>
        <dbReference type="ARBA" id="ARBA00023004"/>
    </source>
</evidence>
<dbReference type="Proteomes" id="UP000622166">
    <property type="component" value="Unassembled WGS sequence"/>
</dbReference>
<evidence type="ECO:0000259" key="7">
    <source>
        <dbReference type="Pfam" id="PF02668"/>
    </source>
</evidence>
<dbReference type="Gene3D" id="3.60.130.10">
    <property type="entry name" value="Clavaminate synthase-like"/>
    <property type="match status" value="1"/>
</dbReference>
<evidence type="ECO:0000256" key="3">
    <source>
        <dbReference type="ARBA" id="ARBA00022723"/>
    </source>
</evidence>
<evidence type="ECO:0000256" key="4">
    <source>
        <dbReference type="ARBA" id="ARBA00022964"/>
    </source>
</evidence>
<dbReference type="InterPro" id="IPR042098">
    <property type="entry name" value="TauD-like_sf"/>
</dbReference>
<gene>
    <name evidence="8" type="primary">tauD</name>
    <name evidence="8" type="ORF">GCM10010365_73100</name>
</gene>
<sequence>MTRSTVEQGTGLRVRRLTGSIGAEVTGVDVRAADGATAEAVARLVEEHGVLFFRGQSTDPADLTRFASLLGPLQPAHPLKPGLAGHPHVLANQTGGVTAEDTRCRDRYNRHATNWHVDCTFLRDVPVYSLLQAVTVQPFGGDTLFADLAGAYDGLARPLRDLADRLSCPHDAKLLYSDWLLPGHDEESRNRLLALPVVTHPLVAVAPGTGRKSLVLNPNCVTGIDGFSQLESSTLLDLFLAHTLVPERTVRWKWDEGDIAVWDNVRLLHNYVLDHGSGERLIQRAMAGAAPLVGPEGGTSRALPAV</sequence>
<name>A0A918UY85_9ACTN</name>
<dbReference type="Pfam" id="PF02668">
    <property type="entry name" value="TauD"/>
    <property type="match status" value="1"/>
</dbReference>
<comment type="caution">
    <text evidence="8">The sequence shown here is derived from an EMBL/GenBank/DDBJ whole genome shotgun (WGS) entry which is preliminary data.</text>
</comment>
<reference evidence="8" key="2">
    <citation type="submission" date="2020-09" db="EMBL/GenBank/DDBJ databases">
        <authorList>
            <person name="Sun Q."/>
            <person name="Ohkuma M."/>
        </authorList>
    </citation>
    <scope>NUCLEOTIDE SEQUENCE</scope>
    <source>
        <strain evidence="8">JCM 4815</strain>
    </source>
</reference>
<comment type="cofactor">
    <cofactor evidence="1">
        <name>Fe(2+)</name>
        <dbReference type="ChEBI" id="CHEBI:29033"/>
    </cofactor>
</comment>
<proteinExistence type="inferred from homology"/>
<evidence type="ECO:0000256" key="2">
    <source>
        <dbReference type="ARBA" id="ARBA00005896"/>
    </source>
</evidence>
<dbReference type="InterPro" id="IPR003819">
    <property type="entry name" value="TauD/TfdA-like"/>
</dbReference>
<keyword evidence="5" id="KW-0560">Oxidoreductase</keyword>
<dbReference type="AlphaFoldDB" id="A0A918UY85"/>
<keyword evidence="6" id="KW-0408">Iron</keyword>
<comment type="similarity">
    <text evidence="2">Belongs to the TfdA dioxygenase family.</text>
</comment>
<organism evidence="8 9">
    <name type="scientific">Streptomyces poonensis</name>
    <dbReference type="NCBI Taxonomy" id="68255"/>
    <lineage>
        <taxon>Bacteria</taxon>
        <taxon>Bacillati</taxon>
        <taxon>Actinomycetota</taxon>
        <taxon>Actinomycetes</taxon>
        <taxon>Kitasatosporales</taxon>
        <taxon>Streptomycetaceae</taxon>
        <taxon>Streptomyces</taxon>
    </lineage>
</organism>
<evidence type="ECO:0000256" key="5">
    <source>
        <dbReference type="ARBA" id="ARBA00023002"/>
    </source>
</evidence>
<dbReference type="SUPFAM" id="SSF51197">
    <property type="entry name" value="Clavaminate synthase-like"/>
    <property type="match status" value="1"/>
</dbReference>
<accession>A0A918UY85</accession>